<feature type="compositionally biased region" description="Pro residues" evidence="11">
    <location>
        <begin position="45"/>
        <end position="83"/>
    </location>
</feature>
<keyword evidence="7" id="KW-0325">Glycoprotein</keyword>
<feature type="chain" id="PRO_5026971222" evidence="12">
    <location>
        <begin position="23"/>
        <end position="122"/>
    </location>
</feature>
<dbReference type="AlphaFoldDB" id="A0A6N2ME50"/>
<evidence type="ECO:0000256" key="12">
    <source>
        <dbReference type="SAM" id="SignalP"/>
    </source>
</evidence>
<evidence type="ECO:0000256" key="2">
    <source>
        <dbReference type="ARBA" id="ARBA00022475"/>
    </source>
</evidence>
<feature type="compositionally biased region" description="Low complexity" evidence="11">
    <location>
        <begin position="84"/>
        <end position="95"/>
    </location>
</feature>
<comment type="subcellular location">
    <subcellularLocation>
        <location evidence="1">Cell membrane</location>
        <topology evidence="1">Lipid-anchor</topology>
        <topology evidence="1">GPI-anchor</topology>
    </subcellularLocation>
</comment>
<sequence>MASTTVVLMILMANLLVGSAMARSPKSWPTPSPEANVPGHSPAPASVPTPPSPSKAPPEAAPTPAPTVDSPPSPPPSSSPAPANPNASDAPAEAPKSSNAFLKKVSIGGVLSVGLFAAVLVA</sequence>
<dbReference type="GO" id="GO:0098552">
    <property type="term" value="C:side of membrane"/>
    <property type="evidence" value="ECO:0007669"/>
    <property type="project" value="UniProtKB-KW"/>
</dbReference>
<dbReference type="InterPro" id="IPR044959">
    <property type="entry name" value="AGP"/>
</dbReference>
<dbReference type="EMBL" id="CAADRP010001741">
    <property type="protein sequence ID" value="VFU50796.1"/>
    <property type="molecule type" value="Genomic_DNA"/>
</dbReference>
<evidence type="ECO:0000256" key="11">
    <source>
        <dbReference type="SAM" id="MobiDB-lite"/>
    </source>
</evidence>
<evidence type="ECO:0000256" key="1">
    <source>
        <dbReference type="ARBA" id="ARBA00004609"/>
    </source>
</evidence>
<dbReference type="PANTHER" id="PTHR36321">
    <property type="entry name" value="CLASSICAL ARABINOGALACTAN PROTEIN 9"/>
    <property type="match status" value="1"/>
</dbReference>
<evidence type="ECO:0000256" key="6">
    <source>
        <dbReference type="ARBA" id="ARBA00023136"/>
    </source>
</evidence>
<organism evidence="13">
    <name type="scientific">Salix viminalis</name>
    <name type="common">Common osier</name>
    <name type="synonym">Basket willow</name>
    <dbReference type="NCBI Taxonomy" id="40686"/>
    <lineage>
        <taxon>Eukaryota</taxon>
        <taxon>Viridiplantae</taxon>
        <taxon>Streptophyta</taxon>
        <taxon>Embryophyta</taxon>
        <taxon>Tracheophyta</taxon>
        <taxon>Spermatophyta</taxon>
        <taxon>Magnoliopsida</taxon>
        <taxon>eudicotyledons</taxon>
        <taxon>Gunneridae</taxon>
        <taxon>Pentapetalae</taxon>
        <taxon>rosids</taxon>
        <taxon>fabids</taxon>
        <taxon>Malpighiales</taxon>
        <taxon>Salicaceae</taxon>
        <taxon>Saliceae</taxon>
        <taxon>Salix</taxon>
    </lineage>
</organism>
<gene>
    <name evidence="13" type="ORF">SVIM_LOCUS339726</name>
</gene>
<keyword evidence="4 12" id="KW-0732">Signal</keyword>
<feature type="region of interest" description="Disordered" evidence="11">
    <location>
        <begin position="21"/>
        <end position="96"/>
    </location>
</feature>
<proteinExistence type="inferred from homology"/>
<feature type="signal peptide" evidence="12">
    <location>
        <begin position="1"/>
        <end position="22"/>
    </location>
</feature>
<accession>A0A6N2ME50</accession>
<comment type="function">
    <text evidence="9">Proteoglycan that seems to be implicated in diverse developmental roles such as differentiation, cell-cell recognition, embryogenesis and programmed cell death.</text>
</comment>
<protein>
    <submittedName>
        <fullName evidence="13">Uncharacterized protein</fullName>
    </submittedName>
</protein>
<evidence type="ECO:0000256" key="3">
    <source>
        <dbReference type="ARBA" id="ARBA00022622"/>
    </source>
</evidence>
<evidence type="ECO:0000256" key="9">
    <source>
        <dbReference type="ARBA" id="ARBA00025294"/>
    </source>
</evidence>
<dbReference type="PANTHER" id="PTHR36321:SF2">
    <property type="entry name" value="CLASSICAL ARABINOGALACTAN PROTEIN 1"/>
    <property type="match status" value="1"/>
</dbReference>
<keyword evidence="5" id="KW-0654">Proteoglycan</keyword>
<evidence type="ECO:0000256" key="10">
    <source>
        <dbReference type="ARBA" id="ARBA00025756"/>
    </source>
</evidence>
<reference evidence="13" key="1">
    <citation type="submission" date="2019-03" db="EMBL/GenBank/DDBJ databases">
        <authorList>
            <person name="Mank J."/>
            <person name="Almeida P."/>
        </authorList>
    </citation>
    <scope>NUCLEOTIDE SEQUENCE</scope>
    <source>
        <strain evidence="13">78183</strain>
    </source>
</reference>
<evidence type="ECO:0000313" key="13">
    <source>
        <dbReference type="EMBL" id="VFU50796.1"/>
    </source>
</evidence>
<dbReference type="GO" id="GO:0005886">
    <property type="term" value="C:plasma membrane"/>
    <property type="evidence" value="ECO:0007669"/>
    <property type="project" value="UniProtKB-SubCell"/>
</dbReference>
<keyword evidence="3" id="KW-0336">GPI-anchor</keyword>
<name>A0A6N2ME50_SALVM</name>
<evidence type="ECO:0000256" key="5">
    <source>
        <dbReference type="ARBA" id="ARBA00022974"/>
    </source>
</evidence>
<keyword evidence="6" id="KW-0472">Membrane</keyword>
<keyword evidence="2" id="KW-1003">Cell membrane</keyword>
<evidence type="ECO:0000256" key="8">
    <source>
        <dbReference type="ARBA" id="ARBA00023288"/>
    </source>
</evidence>
<evidence type="ECO:0000256" key="4">
    <source>
        <dbReference type="ARBA" id="ARBA00022729"/>
    </source>
</evidence>
<comment type="similarity">
    <text evidence="10">Belongs to the classical AGP family.</text>
</comment>
<keyword evidence="8" id="KW-0449">Lipoprotein</keyword>
<evidence type="ECO:0000256" key="7">
    <source>
        <dbReference type="ARBA" id="ARBA00023180"/>
    </source>
</evidence>